<comment type="function">
    <text evidence="4">Component of the ribosome.</text>
</comment>
<evidence type="ECO:0000259" key="5">
    <source>
        <dbReference type="Pfam" id="PF01248"/>
    </source>
</evidence>
<dbReference type="InterPro" id="IPR004037">
    <property type="entry name" value="Ribosomal_eL8-like_CS"/>
</dbReference>
<dbReference type="SUPFAM" id="SSF55315">
    <property type="entry name" value="L30e-like"/>
    <property type="match status" value="1"/>
</dbReference>
<name>A0A192ZII7_9EUKA</name>
<dbReference type="InterPro" id="IPR029064">
    <property type="entry name" value="Ribosomal_eL30-like_sf"/>
</dbReference>
<accession>A0A192ZII7</accession>
<dbReference type="Pfam" id="PF01248">
    <property type="entry name" value="Ribosomal_L7Ae"/>
    <property type="match status" value="1"/>
</dbReference>
<dbReference type="PRINTS" id="PR00881">
    <property type="entry name" value="L7ARS6FAMILY"/>
</dbReference>
<dbReference type="GO" id="GO:0022625">
    <property type="term" value="C:cytosolic large ribosomal subunit"/>
    <property type="evidence" value="ECO:0007669"/>
    <property type="project" value="UniProtKB-UniRule"/>
</dbReference>
<keyword evidence="2 4" id="KW-0689">Ribosomal protein</keyword>
<dbReference type="EMBL" id="KX235402">
    <property type="protein sequence ID" value="ANM86131.1"/>
    <property type="molecule type" value="mRNA"/>
</dbReference>
<dbReference type="GO" id="GO:0042254">
    <property type="term" value="P:ribosome biogenesis"/>
    <property type="evidence" value="ECO:0007669"/>
    <property type="project" value="InterPro"/>
</dbReference>
<dbReference type="FunFam" id="3.30.1330.30:FF:000003">
    <property type="entry name" value="60S ribosomal protein L7a"/>
    <property type="match status" value="1"/>
</dbReference>
<dbReference type="AlphaFoldDB" id="A0A192ZII7"/>
<dbReference type="InterPro" id="IPR001921">
    <property type="entry name" value="Ribosomal_eL8_euk"/>
</dbReference>
<proteinExistence type="evidence at transcript level"/>
<keyword evidence="3 4" id="KW-0687">Ribonucleoprotein</keyword>
<reference evidence="6" key="1">
    <citation type="submission" date="2016-05" db="EMBL/GenBank/DDBJ databases">
        <title>Novel hydrogenosomes in the microaerophilic jakobid Stygiella incarcerata.</title>
        <authorList>
            <person name="Leger M.M."/>
            <person name="Eme L."/>
            <person name="Hug L.A."/>
            <person name="Roger A.J."/>
        </authorList>
    </citation>
    <scope>NUCLEOTIDE SEQUENCE</scope>
</reference>
<dbReference type="PRINTS" id="PR00882">
    <property type="entry name" value="RIBOSOMALL7A"/>
</dbReference>
<feature type="domain" description="Ribosomal protein eL8/eL30/eS12/Gadd45" evidence="5">
    <location>
        <begin position="123"/>
        <end position="202"/>
    </location>
</feature>
<dbReference type="InterPro" id="IPR004038">
    <property type="entry name" value="Ribosomal_eL8/eL30/eS12/Gad45"/>
</dbReference>
<evidence type="ECO:0000256" key="3">
    <source>
        <dbReference type="ARBA" id="ARBA00023274"/>
    </source>
</evidence>
<dbReference type="InterPro" id="IPR050257">
    <property type="entry name" value="eL8/uL1-like"/>
</dbReference>
<organism evidence="6">
    <name type="scientific">Stygiella incarcerata</name>
    <dbReference type="NCBI Taxonomy" id="1712417"/>
    <lineage>
        <taxon>Eukaryota</taxon>
        <taxon>Discoba</taxon>
        <taxon>Jakobida</taxon>
        <taxon>Andalucina</taxon>
        <taxon>Stygiellidae</taxon>
        <taxon>Stygiella</taxon>
    </lineage>
</organism>
<dbReference type="InterPro" id="IPR018492">
    <property type="entry name" value="Ribosomal_eL8/Nhp2"/>
</dbReference>
<evidence type="ECO:0000256" key="2">
    <source>
        <dbReference type="ARBA" id="ARBA00022980"/>
    </source>
</evidence>
<protein>
    <recommendedName>
        <fullName evidence="4">60S ribosomal protein L7a</fullName>
    </recommendedName>
</protein>
<dbReference type="Gene3D" id="3.30.1330.30">
    <property type="match status" value="1"/>
</dbReference>
<comment type="similarity">
    <text evidence="1 4">Belongs to the eukaryotic ribosomal protein eL8 family.</text>
</comment>
<evidence type="ECO:0000313" key="6">
    <source>
        <dbReference type="EMBL" id="ANM86131.1"/>
    </source>
</evidence>
<evidence type="ECO:0000256" key="4">
    <source>
        <dbReference type="RuleBase" id="RU367042"/>
    </source>
</evidence>
<sequence length="260" mass="30093">MPREPKVKKTKKSAAPFVKIDKKSDLFQSRPKVFHIGGDLRPGMDLRHFVKWPKYVRIQRQRRILQQRLKVPPALNMFTKTMEKNMAVNLFKFLAKYKPEDKLEKKTRLREEATAAEKGEKVEKTKPFMLKYGLNHVVALAEAKKAKLVVIAHDVQPIELVVFLPTLCRKMDIPFCIVKGKSRLGQLVHKKNASCVAITDVKPEDKGEFTRLIESVRASFNDRFSEFRKMWGGGILGEKSRIKIEKRKKLLEKELAERLG</sequence>
<dbReference type="GO" id="GO:0003723">
    <property type="term" value="F:RNA binding"/>
    <property type="evidence" value="ECO:0007669"/>
    <property type="project" value="UniProtKB-UniRule"/>
</dbReference>
<dbReference type="PROSITE" id="PS01082">
    <property type="entry name" value="RIBOSOMAL_L7AE"/>
    <property type="match status" value="1"/>
</dbReference>
<gene>
    <name evidence="6" type="primary">l12e-D</name>
</gene>
<evidence type="ECO:0000256" key="1">
    <source>
        <dbReference type="ARBA" id="ARBA00007337"/>
    </source>
</evidence>
<dbReference type="PANTHER" id="PTHR23105">
    <property type="entry name" value="RIBOSOMAL PROTEIN L7AE FAMILY MEMBER"/>
    <property type="match status" value="1"/>
</dbReference>